<dbReference type="EC" id="5.2.1.8" evidence="3 11"/>
<dbReference type="AlphaFoldDB" id="A0A831UF31"/>
<comment type="catalytic activity">
    <reaction evidence="1 11 12">
        <text>[protein]-peptidylproline (omega=180) = [protein]-peptidylproline (omega=0)</text>
        <dbReference type="Rhea" id="RHEA:16237"/>
        <dbReference type="Rhea" id="RHEA-COMP:10747"/>
        <dbReference type="Rhea" id="RHEA-COMP:10748"/>
        <dbReference type="ChEBI" id="CHEBI:83833"/>
        <dbReference type="ChEBI" id="CHEBI:83834"/>
        <dbReference type="EC" id="5.2.1.8"/>
    </reaction>
</comment>
<dbReference type="GO" id="GO:0051083">
    <property type="term" value="P:'de novo' cotranslational protein folding"/>
    <property type="evidence" value="ECO:0007669"/>
    <property type="project" value="TreeGrafter"/>
</dbReference>
<dbReference type="Pfam" id="PF05697">
    <property type="entry name" value="Trigger_N"/>
    <property type="match status" value="1"/>
</dbReference>
<evidence type="ECO:0000256" key="8">
    <source>
        <dbReference type="ARBA" id="ARBA00023235"/>
    </source>
</evidence>
<dbReference type="SUPFAM" id="SSF109998">
    <property type="entry name" value="Triger factor/SurA peptide-binding domain-like"/>
    <property type="match status" value="1"/>
</dbReference>
<dbReference type="InterPro" id="IPR001179">
    <property type="entry name" value="PPIase_FKBP_dom"/>
</dbReference>
<comment type="subcellular location">
    <subcellularLocation>
        <location evidence="11">Cytoplasm</location>
    </subcellularLocation>
    <text evidence="11">About half TF is bound to the ribosome near the polypeptide exit tunnel while the other half is free in the cytoplasm.</text>
</comment>
<dbReference type="EMBL" id="DSOV01000072">
    <property type="protein sequence ID" value="HEN43701.1"/>
    <property type="molecule type" value="Genomic_DNA"/>
</dbReference>
<evidence type="ECO:0000256" key="6">
    <source>
        <dbReference type="ARBA" id="ARBA00023110"/>
    </source>
</evidence>
<sequence length="433" mass="48426">MTSTVESLSSVKKKISFEIPAERVSAEIDKVFGQIQKRAAIKGFRKGKVPRSLVEKNYKSMMEGDVLKNLFDETYFKALADHKIFPVSHPHIESDEVKRGASLKYSATVEVIPEIDVKDYLGLEVKKEKYISDDAPVEARLNEMREGMAELRPLEEGQSAEAGNFVVIDFVGSVDGIPFEGGAAESYQLELGSGRFIPGFEDQLVGVKAGEQKTVEVTFPEEYGNKELAGKAASFAVTVREIKAKQLPELNDEFAKQFGEFETLDELKAKLAELYANQEMARIKADLQDRLVKALIEKNEIEVPSALVDRQLQIMLSNMKNRLAQQRLSLEMMGMNEESFKAYYRESAENQVKGALLLDAVAKKEGIAVEEADIEAKLHAMAEEAGQDFERVKSYYDQNHNAKENLVAHLNEEKVLGYLLDKAVVAEVSKDEL</sequence>
<evidence type="ECO:0000256" key="10">
    <source>
        <dbReference type="ARBA" id="ARBA00029986"/>
    </source>
</evidence>
<keyword evidence="8 11" id="KW-0413">Isomerase</keyword>
<evidence type="ECO:0000256" key="13">
    <source>
        <dbReference type="RuleBase" id="RU003914"/>
    </source>
</evidence>
<evidence type="ECO:0000256" key="12">
    <source>
        <dbReference type="PROSITE-ProRule" id="PRU00277"/>
    </source>
</evidence>
<evidence type="ECO:0000256" key="9">
    <source>
        <dbReference type="ARBA" id="ARBA00023306"/>
    </source>
</evidence>
<dbReference type="InterPro" id="IPR008880">
    <property type="entry name" value="Trigger_fac_C"/>
</dbReference>
<dbReference type="InterPro" id="IPR036611">
    <property type="entry name" value="Trigger_fac_ribosome-bd_sf"/>
</dbReference>
<dbReference type="InterPro" id="IPR008881">
    <property type="entry name" value="Trigger_fac_ribosome-bd_bac"/>
</dbReference>
<evidence type="ECO:0000256" key="3">
    <source>
        <dbReference type="ARBA" id="ARBA00013194"/>
    </source>
</evidence>
<dbReference type="Gene3D" id="3.10.50.40">
    <property type="match status" value="1"/>
</dbReference>
<organism evidence="15">
    <name type="scientific">Geobacter metallireducens</name>
    <dbReference type="NCBI Taxonomy" id="28232"/>
    <lineage>
        <taxon>Bacteria</taxon>
        <taxon>Pseudomonadati</taxon>
        <taxon>Thermodesulfobacteriota</taxon>
        <taxon>Desulfuromonadia</taxon>
        <taxon>Geobacterales</taxon>
        <taxon>Geobacteraceae</taxon>
        <taxon>Geobacter</taxon>
    </lineage>
</organism>
<evidence type="ECO:0000256" key="4">
    <source>
        <dbReference type="ARBA" id="ARBA00016902"/>
    </source>
</evidence>
<dbReference type="InterPro" id="IPR027304">
    <property type="entry name" value="Trigger_fact/SurA_dom_sf"/>
</dbReference>
<name>A0A831UF31_GEOME</name>
<evidence type="ECO:0000256" key="2">
    <source>
        <dbReference type="ARBA" id="ARBA00005464"/>
    </source>
</evidence>
<dbReference type="SUPFAM" id="SSF102735">
    <property type="entry name" value="Trigger factor ribosome-binding domain"/>
    <property type="match status" value="1"/>
</dbReference>
<reference evidence="15" key="1">
    <citation type="journal article" date="2020" name="mSystems">
        <title>Genome- and Community-Level Interaction Insights into Carbon Utilization and Element Cycling Functions of Hydrothermarchaeota in Hydrothermal Sediment.</title>
        <authorList>
            <person name="Zhou Z."/>
            <person name="Liu Y."/>
            <person name="Xu W."/>
            <person name="Pan J."/>
            <person name="Luo Z.H."/>
            <person name="Li M."/>
        </authorList>
    </citation>
    <scope>NUCLEOTIDE SEQUENCE [LARGE SCALE GENOMIC DNA]</scope>
    <source>
        <strain evidence="15">SpSt-349</strain>
    </source>
</reference>
<evidence type="ECO:0000313" key="15">
    <source>
        <dbReference type="EMBL" id="HEN43701.1"/>
    </source>
</evidence>
<accession>A0A831UF31</accession>
<dbReference type="InterPro" id="IPR046357">
    <property type="entry name" value="PPIase_dom_sf"/>
</dbReference>
<dbReference type="GO" id="GO:0005737">
    <property type="term" value="C:cytoplasm"/>
    <property type="evidence" value="ECO:0007669"/>
    <property type="project" value="UniProtKB-SubCell"/>
</dbReference>
<dbReference type="NCBIfam" id="TIGR00115">
    <property type="entry name" value="tig"/>
    <property type="match status" value="1"/>
</dbReference>
<evidence type="ECO:0000256" key="7">
    <source>
        <dbReference type="ARBA" id="ARBA00023186"/>
    </source>
</evidence>
<dbReference type="SUPFAM" id="SSF54534">
    <property type="entry name" value="FKBP-like"/>
    <property type="match status" value="1"/>
</dbReference>
<dbReference type="PANTHER" id="PTHR30560">
    <property type="entry name" value="TRIGGER FACTOR CHAPERONE AND PEPTIDYL-PROLYL CIS/TRANS ISOMERASE"/>
    <property type="match status" value="1"/>
</dbReference>
<keyword evidence="5 11" id="KW-0132">Cell division</keyword>
<feature type="domain" description="PPIase FKBP-type" evidence="14">
    <location>
        <begin position="163"/>
        <end position="248"/>
    </location>
</feature>
<comment type="function">
    <text evidence="11">Involved in protein export. Acts as a chaperone by maintaining the newly synthesized protein in an open conformation. Functions as a peptidyl-prolyl cis-trans isomerase.</text>
</comment>
<dbReference type="GO" id="GO:0043022">
    <property type="term" value="F:ribosome binding"/>
    <property type="evidence" value="ECO:0007669"/>
    <property type="project" value="TreeGrafter"/>
</dbReference>
<evidence type="ECO:0000256" key="1">
    <source>
        <dbReference type="ARBA" id="ARBA00000971"/>
    </source>
</evidence>
<keyword evidence="7 11" id="KW-0143">Chaperone</keyword>
<dbReference type="GO" id="GO:0043335">
    <property type="term" value="P:protein unfolding"/>
    <property type="evidence" value="ECO:0007669"/>
    <property type="project" value="TreeGrafter"/>
</dbReference>
<dbReference type="Gene3D" id="3.30.70.1050">
    <property type="entry name" value="Trigger factor ribosome-binding domain"/>
    <property type="match status" value="1"/>
</dbReference>
<evidence type="ECO:0000259" key="14">
    <source>
        <dbReference type="PROSITE" id="PS50059"/>
    </source>
</evidence>
<dbReference type="GO" id="GO:0015031">
    <property type="term" value="P:protein transport"/>
    <property type="evidence" value="ECO:0007669"/>
    <property type="project" value="UniProtKB-UniRule"/>
</dbReference>
<dbReference type="GO" id="GO:0051301">
    <property type="term" value="P:cell division"/>
    <property type="evidence" value="ECO:0007669"/>
    <property type="project" value="UniProtKB-KW"/>
</dbReference>
<dbReference type="GO" id="GO:0003755">
    <property type="term" value="F:peptidyl-prolyl cis-trans isomerase activity"/>
    <property type="evidence" value="ECO:0007669"/>
    <property type="project" value="UniProtKB-UniRule"/>
</dbReference>
<keyword evidence="11" id="KW-0963">Cytoplasm</keyword>
<dbReference type="PIRSF" id="PIRSF003095">
    <property type="entry name" value="Trigger_factor"/>
    <property type="match status" value="1"/>
</dbReference>
<dbReference type="Gene3D" id="1.10.3120.10">
    <property type="entry name" value="Trigger factor, C-terminal domain"/>
    <property type="match status" value="1"/>
</dbReference>
<protein>
    <recommendedName>
        <fullName evidence="4 11">Trigger factor</fullName>
        <shortName evidence="11">TF</shortName>
        <ecNumber evidence="3 11">5.2.1.8</ecNumber>
    </recommendedName>
    <alternativeName>
        <fullName evidence="10 11">PPIase</fullName>
    </alternativeName>
</protein>
<keyword evidence="9 11" id="KW-0131">Cell cycle</keyword>
<gene>
    <name evidence="11 15" type="primary">tig</name>
    <name evidence="15" type="ORF">ENQ87_15295</name>
</gene>
<comment type="domain">
    <text evidence="11">Consists of 3 domains; the N-terminus binds the ribosome, the middle domain has PPIase activity, while the C-terminus has intrinsic chaperone activity on its own.</text>
</comment>
<dbReference type="GO" id="GO:0044183">
    <property type="term" value="F:protein folding chaperone"/>
    <property type="evidence" value="ECO:0007669"/>
    <property type="project" value="TreeGrafter"/>
</dbReference>
<dbReference type="FunFam" id="3.10.50.40:FF:000001">
    <property type="entry name" value="Trigger factor"/>
    <property type="match status" value="1"/>
</dbReference>
<dbReference type="Pfam" id="PF05698">
    <property type="entry name" value="Trigger_C"/>
    <property type="match status" value="1"/>
</dbReference>
<dbReference type="HAMAP" id="MF_00303">
    <property type="entry name" value="Trigger_factor_Tig"/>
    <property type="match status" value="1"/>
</dbReference>
<dbReference type="InterPro" id="IPR005215">
    <property type="entry name" value="Trig_fac"/>
</dbReference>
<dbReference type="PANTHER" id="PTHR30560:SF3">
    <property type="entry name" value="TRIGGER FACTOR-LIKE PROTEIN TIG, CHLOROPLASTIC"/>
    <property type="match status" value="1"/>
</dbReference>
<dbReference type="InterPro" id="IPR037041">
    <property type="entry name" value="Trigger_fac_C_sf"/>
</dbReference>
<keyword evidence="6 11" id="KW-0697">Rotamase</keyword>
<comment type="caution">
    <text evidence="15">The sequence shown here is derived from an EMBL/GenBank/DDBJ whole genome shotgun (WGS) entry which is preliminary data.</text>
</comment>
<dbReference type="Pfam" id="PF00254">
    <property type="entry name" value="FKBP_C"/>
    <property type="match status" value="1"/>
</dbReference>
<dbReference type="PROSITE" id="PS50059">
    <property type="entry name" value="FKBP_PPIASE"/>
    <property type="match status" value="1"/>
</dbReference>
<comment type="similarity">
    <text evidence="2 11 13">Belongs to the FKBP-type PPIase family. Tig subfamily.</text>
</comment>
<evidence type="ECO:0000256" key="5">
    <source>
        <dbReference type="ARBA" id="ARBA00022618"/>
    </source>
</evidence>
<proteinExistence type="inferred from homology"/>
<evidence type="ECO:0000256" key="11">
    <source>
        <dbReference type="HAMAP-Rule" id="MF_00303"/>
    </source>
</evidence>